<evidence type="ECO:0000313" key="5">
    <source>
        <dbReference type="EMBL" id="PSC68745.1"/>
    </source>
</evidence>
<protein>
    <submittedName>
        <fullName evidence="5">Methyltransferase TARBP1</fullName>
    </submittedName>
</protein>
<dbReference type="InterPro" id="IPR044748">
    <property type="entry name" value="Trm3/TARBP1_C"/>
</dbReference>
<feature type="region of interest" description="Disordered" evidence="3">
    <location>
        <begin position="214"/>
        <end position="243"/>
    </location>
</feature>
<evidence type="ECO:0000256" key="2">
    <source>
        <dbReference type="ARBA" id="ARBA00022679"/>
    </source>
</evidence>
<dbReference type="SUPFAM" id="SSF75217">
    <property type="entry name" value="alpha/beta knot"/>
    <property type="match status" value="1"/>
</dbReference>
<dbReference type="Pfam" id="PF00588">
    <property type="entry name" value="SpoU_methylase"/>
    <property type="match status" value="1"/>
</dbReference>
<dbReference type="CDD" id="cd18091">
    <property type="entry name" value="SpoU-like_TRM3-like"/>
    <property type="match status" value="1"/>
</dbReference>
<feature type="region of interest" description="Disordered" evidence="3">
    <location>
        <begin position="621"/>
        <end position="641"/>
    </location>
</feature>
<feature type="region of interest" description="Disordered" evidence="3">
    <location>
        <begin position="1772"/>
        <end position="1796"/>
    </location>
</feature>
<feature type="compositionally biased region" description="Low complexity" evidence="3">
    <location>
        <begin position="1775"/>
        <end position="1787"/>
    </location>
</feature>
<comment type="caution">
    <text evidence="5">The sequence shown here is derived from an EMBL/GenBank/DDBJ whole genome shotgun (WGS) entry which is preliminary data.</text>
</comment>
<dbReference type="OrthoDB" id="241340at2759"/>
<dbReference type="InterPro" id="IPR029026">
    <property type="entry name" value="tRNA_m1G_MTases_N"/>
</dbReference>
<feature type="region of interest" description="Disordered" evidence="3">
    <location>
        <begin position="176"/>
        <end position="197"/>
    </location>
</feature>
<dbReference type="GO" id="GO:0030488">
    <property type="term" value="P:tRNA methylation"/>
    <property type="evidence" value="ECO:0007669"/>
    <property type="project" value="InterPro"/>
</dbReference>
<reference evidence="5 6" key="1">
    <citation type="journal article" date="2018" name="Plant J.">
        <title>Genome sequences of Chlorella sorokiniana UTEX 1602 and Micractinium conductrix SAG 241.80: implications to maltose excretion by a green alga.</title>
        <authorList>
            <person name="Arriola M.B."/>
            <person name="Velmurugan N."/>
            <person name="Zhang Y."/>
            <person name="Plunkett M.H."/>
            <person name="Hondzo H."/>
            <person name="Barney B.M."/>
        </authorList>
    </citation>
    <scope>NUCLEOTIDE SEQUENCE [LARGE SCALE GENOMIC DNA]</scope>
    <source>
        <strain evidence="5 6">SAG 241.80</strain>
    </source>
</reference>
<keyword evidence="1 5" id="KW-0489">Methyltransferase</keyword>
<gene>
    <name evidence="5" type="ORF">C2E20_7637</name>
</gene>
<dbReference type="PANTHER" id="PTHR12029">
    <property type="entry name" value="RNA METHYLTRANSFERASE"/>
    <property type="match status" value="1"/>
</dbReference>
<dbReference type="InterPro" id="IPR029028">
    <property type="entry name" value="Alpha/beta_knot_MTases"/>
</dbReference>
<dbReference type="Proteomes" id="UP000239649">
    <property type="component" value="Unassembled WGS sequence"/>
</dbReference>
<feature type="compositionally biased region" description="Low complexity" evidence="3">
    <location>
        <begin position="621"/>
        <end position="636"/>
    </location>
</feature>
<feature type="domain" description="tRNA/rRNA methyltransferase SpoU type" evidence="4">
    <location>
        <begin position="1876"/>
        <end position="2016"/>
    </location>
</feature>
<dbReference type="GO" id="GO:0003723">
    <property type="term" value="F:RNA binding"/>
    <property type="evidence" value="ECO:0007669"/>
    <property type="project" value="InterPro"/>
</dbReference>
<dbReference type="EMBL" id="LHPF02000033">
    <property type="protein sequence ID" value="PSC68745.1"/>
    <property type="molecule type" value="Genomic_DNA"/>
</dbReference>
<feature type="compositionally biased region" description="Basic and acidic residues" evidence="3">
    <location>
        <begin position="39"/>
        <end position="50"/>
    </location>
</feature>
<evidence type="ECO:0000256" key="3">
    <source>
        <dbReference type="SAM" id="MobiDB-lite"/>
    </source>
</evidence>
<feature type="region of interest" description="Disordered" evidence="3">
    <location>
        <begin position="27"/>
        <end position="57"/>
    </location>
</feature>
<evidence type="ECO:0000256" key="1">
    <source>
        <dbReference type="ARBA" id="ARBA00022603"/>
    </source>
</evidence>
<dbReference type="InterPro" id="IPR001537">
    <property type="entry name" value="SpoU_MeTrfase"/>
</dbReference>
<evidence type="ECO:0000259" key="4">
    <source>
        <dbReference type="Pfam" id="PF00588"/>
    </source>
</evidence>
<evidence type="ECO:0000313" key="6">
    <source>
        <dbReference type="Proteomes" id="UP000239649"/>
    </source>
</evidence>
<name>A0A2P6V3U8_9CHLO</name>
<proteinExistence type="predicted"/>
<keyword evidence="6" id="KW-1185">Reference proteome</keyword>
<dbReference type="STRING" id="554055.A0A2P6V3U8"/>
<dbReference type="GO" id="GO:0016423">
    <property type="term" value="F:tRNA (guanine) methyltransferase activity"/>
    <property type="evidence" value="ECO:0007669"/>
    <property type="project" value="InterPro"/>
</dbReference>
<dbReference type="PANTHER" id="PTHR12029:SF11">
    <property type="entry name" value="METHYLTRANSFERASE TARBP1-RELATED"/>
    <property type="match status" value="1"/>
</dbReference>
<dbReference type="InterPro" id="IPR045330">
    <property type="entry name" value="TRM3/TARBP1"/>
</dbReference>
<sequence length="2035" mass="210692">MAEDELVAACLAAPRHGLNAKALVLAAAAQDESEDEEGEGRAAKRQRQEDPVAAATAAARRGAEFLEAVPAVERPRMPCDPRGKSKVPRIHRQHLLTKLAGEHMALAAHRRQPPLEPAAAAADAGLRTEAWEAAAAQEEAFYTRCSSAVIYRNLGARTGATLWAVQCSDGDQSAAAAATKQQQEQQQQPAPQAHQAGAATGAVLGSAGLKPLGAAGAGKRAAPPAGTADQAAAGGSASGGPAAAATAAPAAAEGGAAADAVRQQVALFVRAELHPLLRKGQVSQELHDAVLAKCTAKVLQRHAGASSAEFLAATDDSLQAATPQLSAGVRMRLAAAVILQALPAASQQQQRGEAGPQSVLEHAAARSLPAVLSLLTADQPQQQQQRVKGMQQASGGPAAGLARVAAQLLLPVALQAACQLGQEGEAAAQLWACCKQLLEAAPQRRLGLALLLQFAAPLLAAGSQQQQQQQQQRRHQQRWGGVRADADFWRLLRVCLRDGEPANRKRAAAILQLAVAETDGQLAPAWRSFLKLLDCLEELATHLVQDGWAEIERLHPAASLEGEAGTGAAQLADAPATEGPGGSPASWEWLEVLWARALTHEYQQVQKGMLSNFLSRRWDSQQQQRQQQQQQQQQQQGLPAPRLADVPPTFVLCTLLPAAGQAHMWRGEAGCELQGQVAAWVARYVAAQQPQQAQRLLLELLDHLAASGSSVQPQRPLAQTFARALAAGAEAAAFVCEQQPAGSSSSSGSSQPQWQWQLRFLEGMQRATASLGSSWGGGSSGYSFALDISTHLLGAAAAVVQLPAGAIGPGSQAQLLAAGGAWLKQLLLAAVLPGGALHLKAAAWVRQLAGEQPAQLLATCVRHHMAPPAVGASSAAAVPDWEGWQQQAGGLARLALLLTAGGDEAAPAPTLAPADLTTAFSSWSDTLCMLYRRPYLAAGTAEHCLSLLSELQVVCLAVGAPMPAAAAAAEQAQQPLVAWLVPVMHAAADELCSYAGLAAGGALWQPQQAAAAVEHTAAAGQVARRAQVAVGCGCSGLHLLVQQQQAGATADRLVAGCLEVLHGFVAAQQQAAPLVDEQQRSAAGWQHAAAQLTALADCCHALAGAAAAGGLHTQSQAGAAQAAAASIDAALALQAEALGAAARGKGRPAAGSAAALAVYCHRLSWKAAVGLLELQQALSPSHDPQQAQRWQGQQAGLLAAALSGLRRSAGSAALASDPRGLLLQLRCCRLALPAALRQGRVARLALALRQPEGPAAEEDLQLALAAWVCGAAWQAYKGAAVATKRRRAGLTAAVVSTCLHPQLFTAASASAALHAPEGPLQQLLSALLGLGAKSWRIQSIVSLQLCGLLARRPQLARKYSPALRQLLLSGSSDDPGQSGVGDPVDADSAAELAALVAPGDAQLAAAFAASELAPRVAALSLLRSWVEAAQRAQRAQQQGGGGGSVDDGEGPAAEAAREAGLLVLRELLALAASDADLGAARYSPLGLVHRKKVRLWQAVCVLSPLVPDDEAEKVFDALLRALSAAELANVRQYIDAAALYCLRRRPELLRARVLPLLRDCSSSGSHALSSLLVLAARQLVRRLCPASGAAAAAAAGCGAAGSASGAPGTSALQQAQQQAQQQLEQEGQALLDEVVAAIVPWSLSHVHALRTFAQLLLWRLYELFPTLPAHDATAAALLRFFRENDDIKRLRRGLDHLFCFDAFDLEAAVAPAALLCAGTAVHRADAAFEGAPQPLLEAVTAFLASERHVLRQDLKESKTVAAVAELVPSAQRHQAPAAGAGPTAPTTNWQKKGGGAGLAPGTGVAAAAVAGGAGASAALPGPADNGSTSASLGPWATALGSAALLDPFSQLDAAEAELAVAEQAVQQAAGGPRQQLVVVASLLTKAPNLAGLARTCEVFRADRLVLHDLSVTRQREFVSIAVTAHHWLPLTEVPEPALATWLQAQAAQGWSLVGLEQTAESVPLQHFTFPPRTVLVLGREREGLPPHILALLHSTVEIPQLGRIRSLNVHVSGAISAWEFTRQRLLAQVSDAGGE</sequence>
<dbReference type="Gene3D" id="3.40.1280.10">
    <property type="match status" value="1"/>
</dbReference>
<organism evidence="5 6">
    <name type="scientific">Micractinium conductrix</name>
    <dbReference type="NCBI Taxonomy" id="554055"/>
    <lineage>
        <taxon>Eukaryota</taxon>
        <taxon>Viridiplantae</taxon>
        <taxon>Chlorophyta</taxon>
        <taxon>core chlorophytes</taxon>
        <taxon>Trebouxiophyceae</taxon>
        <taxon>Chlorellales</taxon>
        <taxon>Chlorellaceae</taxon>
        <taxon>Chlorella clade</taxon>
        <taxon>Micractinium</taxon>
    </lineage>
</organism>
<keyword evidence="2" id="KW-0808">Transferase</keyword>
<accession>A0A2P6V3U8</accession>